<dbReference type="SUPFAM" id="SSF48452">
    <property type="entry name" value="TPR-like"/>
    <property type="match status" value="1"/>
</dbReference>
<evidence type="ECO:0000256" key="1">
    <source>
        <dbReference type="ARBA" id="ARBA00022737"/>
    </source>
</evidence>
<keyword evidence="6" id="KW-1185">Reference proteome</keyword>
<keyword evidence="2 3" id="KW-0802">TPR repeat</keyword>
<dbReference type="PANTHER" id="PTHR44858:SF1">
    <property type="entry name" value="UDP-N-ACETYLGLUCOSAMINE--PEPTIDE N-ACETYLGLUCOSAMINYLTRANSFERASE SPINDLY-RELATED"/>
    <property type="match status" value="1"/>
</dbReference>
<evidence type="ECO:0000313" key="6">
    <source>
        <dbReference type="Proteomes" id="UP001202717"/>
    </source>
</evidence>
<dbReference type="RefSeq" id="WP_249997051.1">
    <property type="nucleotide sequence ID" value="NZ_CP116221.1"/>
</dbReference>
<dbReference type="PROSITE" id="PS50293">
    <property type="entry name" value="TPR_REGION"/>
    <property type="match status" value="1"/>
</dbReference>
<accession>A0ABY7RT57</accession>
<evidence type="ECO:0000256" key="3">
    <source>
        <dbReference type="PROSITE-ProRule" id="PRU00339"/>
    </source>
</evidence>
<dbReference type="PROSITE" id="PS50005">
    <property type="entry name" value="TPR"/>
    <property type="match status" value="3"/>
</dbReference>
<evidence type="ECO:0000256" key="2">
    <source>
        <dbReference type="ARBA" id="ARBA00022803"/>
    </source>
</evidence>
<sequence>MKKILAIAILLITTQNLISQTAKELNTKGIELAKKGKIDKAFSIFEKAIKLYPDSPGPYTNRGNVYRMRKEYELAIKDYTKSLKLDPENLNVLYAKANTYLDAGNFEMAISDYSEIIDIKPSFSDIYFQRAYAKIRLEKYEEAKIDLESQLKISSKDFKSLTNLINIKKELKLFEEALADYEKIVSEFPNQPNLHILYNNWASLYKEIKKPEEALVKINLALKLKKNYDIGHFNRAGIYLKLNDQKKACKDFKKAIKLNLEKNEHFEVDEEYEQLKKLCE</sequence>
<dbReference type="SMART" id="SM00028">
    <property type="entry name" value="TPR"/>
    <property type="match status" value="7"/>
</dbReference>
<name>A0ABY7RT57_9FLAO</name>
<protein>
    <submittedName>
        <fullName evidence="5">Tetratricopeptide repeat protein</fullName>
    </submittedName>
</protein>
<evidence type="ECO:0000256" key="4">
    <source>
        <dbReference type="SAM" id="Coils"/>
    </source>
</evidence>
<feature type="repeat" description="TPR" evidence="3">
    <location>
        <begin position="90"/>
        <end position="123"/>
    </location>
</feature>
<gene>
    <name evidence="5" type="ORF">MUN68_009440</name>
</gene>
<dbReference type="EMBL" id="CP116221">
    <property type="protein sequence ID" value="WCO00294.1"/>
    <property type="molecule type" value="Genomic_DNA"/>
</dbReference>
<reference evidence="5 6" key="1">
    <citation type="submission" date="2023-01" db="EMBL/GenBank/DDBJ databases">
        <title>Psychroserpens ponticola sp. nov., isolated from seawater.</title>
        <authorList>
            <person name="Kristyanto S."/>
            <person name="Jung J."/>
            <person name="Kim J.M."/>
            <person name="Jeon C.O."/>
        </authorList>
    </citation>
    <scope>NUCLEOTIDE SEQUENCE [LARGE SCALE GENOMIC DNA]</scope>
    <source>
        <strain evidence="5 6">MSW6</strain>
    </source>
</reference>
<proteinExistence type="predicted"/>
<dbReference type="Pfam" id="PF13181">
    <property type="entry name" value="TPR_8"/>
    <property type="match status" value="4"/>
</dbReference>
<dbReference type="InterPro" id="IPR050498">
    <property type="entry name" value="Ycf3"/>
</dbReference>
<organism evidence="5 6">
    <name type="scientific">Psychroserpens ponticola</name>
    <dbReference type="NCBI Taxonomy" id="2932268"/>
    <lineage>
        <taxon>Bacteria</taxon>
        <taxon>Pseudomonadati</taxon>
        <taxon>Bacteroidota</taxon>
        <taxon>Flavobacteriia</taxon>
        <taxon>Flavobacteriales</taxon>
        <taxon>Flavobacteriaceae</taxon>
        <taxon>Psychroserpens</taxon>
    </lineage>
</organism>
<feature type="repeat" description="TPR" evidence="3">
    <location>
        <begin position="22"/>
        <end position="55"/>
    </location>
</feature>
<feature type="coiled-coil region" evidence="4">
    <location>
        <begin position="130"/>
        <end position="184"/>
    </location>
</feature>
<dbReference type="InterPro" id="IPR019734">
    <property type="entry name" value="TPR_rpt"/>
</dbReference>
<keyword evidence="1" id="KW-0677">Repeat</keyword>
<dbReference type="Proteomes" id="UP001202717">
    <property type="component" value="Chromosome"/>
</dbReference>
<keyword evidence="4" id="KW-0175">Coiled coil</keyword>
<dbReference type="PANTHER" id="PTHR44858">
    <property type="entry name" value="TETRATRICOPEPTIDE REPEAT PROTEIN 6"/>
    <property type="match status" value="1"/>
</dbReference>
<feature type="repeat" description="TPR" evidence="3">
    <location>
        <begin position="56"/>
        <end position="89"/>
    </location>
</feature>
<dbReference type="Gene3D" id="1.25.40.10">
    <property type="entry name" value="Tetratricopeptide repeat domain"/>
    <property type="match status" value="3"/>
</dbReference>
<dbReference type="InterPro" id="IPR011990">
    <property type="entry name" value="TPR-like_helical_dom_sf"/>
</dbReference>
<evidence type="ECO:0000313" key="5">
    <source>
        <dbReference type="EMBL" id="WCO00294.1"/>
    </source>
</evidence>
<dbReference type="Pfam" id="PF00515">
    <property type="entry name" value="TPR_1"/>
    <property type="match status" value="1"/>
</dbReference>